<name>A0AA38R206_9PEZI</name>
<organism evidence="1 2">
    <name type="scientific">Pleurostoma richardsiae</name>
    <dbReference type="NCBI Taxonomy" id="41990"/>
    <lineage>
        <taxon>Eukaryota</taxon>
        <taxon>Fungi</taxon>
        <taxon>Dikarya</taxon>
        <taxon>Ascomycota</taxon>
        <taxon>Pezizomycotina</taxon>
        <taxon>Sordariomycetes</taxon>
        <taxon>Sordariomycetidae</taxon>
        <taxon>Calosphaeriales</taxon>
        <taxon>Pleurostomataceae</taxon>
        <taxon>Pleurostoma</taxon>
    </lineage>
</organism>
<dbReference type="AlphaFoldDB" id="A0AA38R206"/>
<proteinExistence type="predicted"/>
<gene>
    <name evidence="1" type="ORF">NKR23_g12082</name>
</gene>
<keyword evidence="2" id="KW-1185">Reference proteome</keyword>
<evidence type="ECO:0000313" key="1">
    <source>
        <dbReference type="EMBL" id="KAJ9130687.1"/>
    </source>
</evidence>
<reference evidence="1" key="1">
    <citation type="submission" date="2022-07" db="EMBL/GenBank/DDBJ databases">
        <title>Fungi with potential for degradation of polypropylene.</title>
        <authorList>
            <person name="Gostincar C."/>
        </authorList>
    </citation>
    <scope>NUCLEOTIDE SEQUENCE</scope>
    <source>
        <strain evidence="1">EXF-13308</strain>
    </source>
</reference>
<dbReference type="Proteomes" id="UP001174694">
    <property type="component" value="Unassembled WGS sequence"/>
</dbReference>
<evidence type="ECO:0000313" key="2">
    <source>
        <dbReference type="Proteomes" id="UP001174694"/>
    </source>
</evidence>
<protein>
    <submittedName>
        <fullName evidence="1">Uncharacterized protein</fullName>
    </submittedName>
</protein>
<accession>A0AA38R206</accession>
<sequence>MEVPPSCPLEDIRNAIIENGFFAAKDPVLGQNIKQMDDDEVHFASAGGLQFCKINLLDNPQIQPVLESFFGSYGLGIYRSIGNKPPGNYTFRSSPNIEMTVLLVQLWSKGSEVIYWERSHKHWLDPVEADNSLLRVPRARLHRLGLKPVRVEFEQGGFAILDDRTAFEVLRGTATTFAFARKELVKTWNPMDLPESLRSVVDNMESTTFGMNVAFGGGNSA</sequence>
<dbReference type="EMBL" id="JANBVO010000081">
    <property type="protein sequence ID" value="KAJ9130687.1"/>
    <property type="molecule type" value="Genomic_DNA"/>
</dbReference>
<comment type="caution">
    <text evidence="1">The sequence shown here is derived from an EMBL/GenBank/DDBJ whole genome shotgun (WGS) entry which is preliminary data.</text>
</comment>